<sequence length="97" mass="10750">MRNLSIALFAGIIACATGTADATRQDTRVMSCAQAQALIQSRHAAVLTTGPNTYDRFVRQFGNECDWPEVPVSIPVPTRDGECRLYRCQEPVFDFPD</sequence>
<dbReference type="AlphaFoldDB" id="A0A330HNZ1"/>
<evidence type="ECO:0000256" key="1">
    <source>
        <dbReference type="SAM" id="SignalP"/>
    </source>
</evidence>
<organism evidence="2 3">
    <name type="scientific">Mesorhizobium hawassense</name>
    <dbReference type="NCBI Taxonomy" id="1209954"/>
    <lineage>
        <taxon>Bacteria</taxon>
        <taxon>Pseudomonadati</taxon>
        <taxon>Pseudomonadota</taxon>
        <taxon>Alphaproteobacteria</taxon>
        <taxon>Hyphomicrobiales</taxon>
        <taxon>Phyllobacteriaceae</taxon>
        <taxon>Mesorhizobium</taxon>
    </lineage>
</organism>
<dbReference type="Proteomes" id="UP000251558">
    <property type="component" value="Unassembled WGS sequence"/>
</dbReference>
<feature type="chain" id="PRO_5016238803" evidence="1">
    <location>
        <begin position="23"/>
        <end position="97"/>
    </location>
</feature>
<evidence type="ECO:0000313" key="2">
    <source>
        <dbReference type="EMBL" id="RAZ90426.1"/>
    </source>
</evidence>
<feature type="signal peptide" evidence="1">
    <location>
        <begin position="1"/>
        <end position="22"/>
    </location>
</feature>
<evidence type="ECO:0000313" key="3">
    <source>
        <dbReference type="Proteomes" id="UP000251558"/>
    </source>
</evidence>
<comment type="caution">
    <text evidence="2">The sequence shown here is derived from an EMBL/GenBank/DDBJ whole genome shotgun (WGS) entry which is preliminary data.</text>
</comment>
<keyword evidence="3" id="KW-1185">Reference proteome</keyword>
<dbReference type="RefSeq" id="WP_112097825.1">
    <property type="nucleotide sequence ID" value="NZ_QMBP01000005.1"/>
</dbReference>
<reference evidence="2 3" key="2">
    <citation type="submission" date="2018-07" db="EMBL/GenBank/DDBJ databases">
        <title>Diversity of Mesorhizobium strains in Brazil.</title>
        <authorList>
            <person name="Helene L.C.F."/>
            <person name="Dall'Agnol R."/>
            <person name="Delamuta J.R.M."/>
            <person name="Hungria M."/>
        </authorList>
    </citation>
    <scope>NUCLEOTIDE SEQUENCE [LARGE SCALE GENOMIC DNA]</scope>
    <source>
        <strain evidence="2 3">AC99b</strain>
    </source>
</reference>
<dbReference type="EMBL" id="QMBP01000005">
    <property type="protein sequence ID" value="RAZ90426.1"/>
    <property type="molecule type" value="Genomic_DNA"/>
</dbReference>
<name>A0A330HNZ1_9HYPH</name>
<accession>A0A330HNZ1</accession>
<dbReference type="OrthoDB" id="7870801at2"/>
<proteinExistence type="predicted"/>
<reference evidence="3" key="1">
    <citation type="submission" date="2018-06" db="EMBL/GenBank/DDBJ databases">
        <authorList>
            <person name="Helene L.C."/>
            <person name="Dall'Agnol R."/>
            <person name="Delamuta J.R."/>
            <person name="Hungria M."/>
        </authorList>
    </citation>
    <scope>NUCLEOTIDE SEQUENCE [LARGE SCALE GENOMIC DNA]</scope>
    <source>
        <strain evidence="3">AC99b</strain>
    </source>
</reference>
<keyword evidence="1" id="KW-0732">Signal</keyword>
<protein>
    <submittedName>
        <fullName evidence="2">Uncharacterized protein</fullName>
    </submittedName>
</protein>
<dbReference type="PROSITE" id="PS51257">
    <property type="entry name" value="PROKAR_LIPOPROTEIN"/>
    <property type="match status" value="1"/>
</dbReference>
<gene>
    <name evidence="2" type="ORF">DPM33_12940</name>
</gene>